<protein>
    <recommendedName>
        <fullName evidence="3">Lipoprotein</fullName>
    </recommendedName>
</protein>
<dbReference type="RefSeq" id="WP_276279248.1">
    <property type="nucleotide sequence ID" value="NZ_CP119809.1"/>
</dbReference>
<name>A0ABD5WIW6_9EURY</name>
<keyword evidence="2" id="KW-1185">Reference proteome</keyword>
<organism evidence="1 2">
    <name type="scientific">Halorussus caseinilyticus</name>
    <dbReference type="NCBI Taxonomy" id="3034025"/>
    <lineage>
        <taxon>Archaea</taxon>
        <taxon>Methanobacteriati</taxon>
        <taxon>Methanobacteriota</taxon>
        <taxon>Stenosarchaea group</taxon>
        <taxon>Halobacteria</taxon>
        <taxon>Halobacteriales</taxon>
        <taxon>Haladaptataceae</taxon>
        <taxon>Halorussus</taxon>
    </lineage>
</organism>
<accession>A0ABD5WIW6</accession>
<reference evidence="1 2" key="1">
    <citation type="journal article" date="2019" name="Int. J. Syst. Evol. Microbiol.">
        <title>The Global Catalogue of Microorganisms (GCM) 10K type strain sequencing project: providing services to taxonomists for standard genome sequencing and annotation.</title>
        <authorList>
            <consortium name="The Broad Institute Genomics Platform"/>
            <consortium name="The Broad Institute Genome Sequencing Center for Infectious Disease"/>
            <person name="Wu L."/>
            <person name="Ma J."/>
        </authorList>
    </citation>
    <scope>NUCLEOTIDE SEQUENCE [LARGE SCALE GENOMIC DNA]</scope>
    <source>
        <strain evidence="1 2">DT72</strain>
    </source>
</reference>
<dbReference type="GeneID" id="79303812"/>
<evidence type="ECO:0008006" key="3">
    <source>
        <dbReference type="Google" id="ProtNLM"/>
    </source>
</evidence>
<proteinExistence type="predicted"/>
<comment type="caution">
    <text evidence="1">The sequence shown here is derived from an EMBL/GenBank/DDBJ whole genome shotgun (WGS) entry which is preliminary data.</text>
</comment>
<dbReference type="EMBL" id="JBHSZH010000005">
    <property type="protein sequence ID" value="MFC7079670.1"/>
    <property type="molecule type" value="Genomic_DNA"/>
</dbReference>
<dbReference type="AlphaFoldDB" id="A0ABD5WIW6"/>
<sequence>MPLSRRDVLLASSTLPLFSGCSQFDSPSSDIANLTIILVNGQDKKHTYRFALETTEGRQEWSSHRLKAKSKETIRVEPPKKEKVIAIHGSVAGYTLREELQDYSSQKVCPEIYIEYELADKPTILQSTDISCGQ</sequence>
<dbReference type="Proteomes" id="UP001596407">
    <property type="component" value="Unassembled WGS sequence"/>
</dbReference>
<gene>
    <name evidence="1" type="ORF">ACFQJ6_05460</name>
</gene>
<dbReference type="PROSITE" id="PS51257">
    <property type="entry name" value="PROKAR_LIPOPROTEIN"/>
    <property type="match status" value="1"/>
</dbReference>
<evidence type="ECO:0000313" key="1">
    <source>
        <dbReference type="EMBL" id="MFC7079670.1"/>
    </source>
</evidence>
<evidence type="ECO:0000313" key="2">
    <source>
        <dbReference type="Proteomes" id="UP001596407"/>
    </source>
</evidence>